<proteinExistence type="predicted"/>
<dbReference type="AlphaFoldDB" id="A0A6M3LHY3"/>
<name>A0A6M3LHY3_9ZZZZ</name>
<evidence type="ECO:0000313" key="1">
    <source>
        <dbReference type="EMBL" id="QJA93202.1"/>
    </source>
</evidence>
<reference evidence="1" key="1">
    <citation type="submission" date="2020-03" db="EMBL/GenBank/DDBJ databases">
        <title>The deep terrestrial virosphere.</title>
        <authorList>
            <person name="Holmfeldt K."/>
            <person name="Nilsson E."/>
            <person name="Simone D."/>
            <person name="Lopez-Fernandez M."/>
            <person name="Wu X."/>
            <person name="de Brujin I."/>
            <person name="Lundin D."/>
            <person name="Andersson A."/>
            <person name="Bertilsson S."/>
            <person name="Dopson M."/>
        </authorList>
    </citation>
    <scope>NUCLEOTIDE SEQUENCE</scope>
    <source>
        <strain evidence="1">MM415B04320</strain>
    </source>
</reference>
<sequence>MKKIVCPINPKTKEKFECQDCKCRDACIEDIYDDQREKNMRGWARTERNIEKLLKEKRGVE</sequence>
<accession>A0A6M3LHY3</accession>
<dbReference type="EMBL" id="MT143130">
    <property type="protein sequence ID" value="QJA93202.1"/>
    <property type="molecule type" value="Genomic_DNA"/>
</dbReference>
<protein>
    <submittedName>
        <fullName evidence="1">Uncharacterized protein</fullName>
    </submittedName>
</protein>
<organism evidence="1">
    <name type="scientific">viral metagenome</name>
    <dbReference type="NCBI Taxonomy" id="1070528"/>
    <lineage>
        <taxon>unclassified sequences</taxon>
        <taxon>metagenomes</taxon>
        <taxon>organismal metagenomes</taxon>
    </lineage>
</organism>
<gene>
    <name evidence="1" type="ORF">MM415B04320_0006</name>
</gene>